<dbReference type="STRING" id="304371.MCP_1247"/>
<feature type="domain" description="HTH marR-type" evidence="4">
    <location>
        <begin position="20"/>
        <end position="157"/>
    </location>
</feature>
<reference evidence="5 6" key="1">
    <citation type="journal article" date="2007" name="Appl. Environ. Microbiol.">
        <title>Isolation of key methanogens for global methane emission from rice paddy fields: a novel isolate affiliated with the clone cluster rice cluster I.</title>
        <authorList>
            <person name="Sakai S."/>
            <person name="Imachi H."/>
            <person name="Sekiguchi Y."/>
            <person name="Ohashi A."/>
            <person name="Harada H."/>
            <person name="Kamagata Y."/>
        </authorList>
    </citation>
    <scope>NUCLEOTIDE SEQUENCE [LARGE SCALE GENOMIC DNA]</scope>
    <source>
        <strain evidence="6">DSM 17711 / JCM 13418 / NBRC 101707 / SANAE</strain>
    </source>
</reference>
<evidence type="ECO:0000256" key="1">
    <source>
        <dbReference type="ARBA" id="ARBA00023015"/>
    </source>
</evidence>
<proteinExistence type="predicted"/>
<reference evidence="6" key="3">
    <citation type="journal article" date="2011" name="PLoS ONE">
        <title>Genome sequence of a mesophilic hydrogenotrophic methanogen Methanocella paludicola, the first cultivated representative of the order Methanocellales.</title>
        <authorList>
            <person name="Sakai S."/>
            <person name="Takaki Y."/>
            <person name="Shimamura S."/>
            <person name="Sekine M."/>
            <person name="Tajima T."/>
            <person name="Kosugi H."/>
            <person name="Ichikawa N."/>
            <person name="Tasumi E."/>
            <person name="Hiraki A.T."/>
            <person name="Shimizu A."/>
            <person name="Kato Y."/>
            <person name="Nishiko R."/>
            <person name="Mori K."/>
            <person name="Fujita N."/>
            <person name="Imachi H."/>
            <person name="Takai K."/>
        </authorList>
    </citation>
    <scope>NUCLEOTIDE SEQUENCE [LARGE SCALE GENOMIC DNA]</scope>
    <source>
        <strain evidence="6">DSM 17711 / JCM 13418 / NBRC 101707 / SANAE</strain>
    </source>
</reference>
<evidence type="ECO:0000259" key="4">
    <source>
        <dbReference type="PROSITE" id="PS50995"/>
    </source>
</evidence>
<dbReference type="AlphaFoldDB" id="D1YXZ7"/>
<dbReference type="GO" id="GO:0003677">
    <property type="term" value="F:DNA binding"/>
    <property type="evidence" value="ECO:0007669"/>
    <property type="project" value="UniProtKB-KW"/>
</dbReference>
<dbReference type="InterPro" id="IPR036388">
    <property type="entry name" value="WH-like_DNA-bd_sf"/>
</dbReference>
<dbReference type="eggNOG" id="arCOG03182">
    <property type="taxonomic scope" value="Archaea"/>
</dbReference>
<dbReference type="Proteomes" id="UP000001882">
    <property type="component" value="Chromosome"/>
</dbReference>
<keyword evidence="2" id="KW-0238">DNA-binding</keyword>
<evidence type="ECO:0000313" key="5">
    <source>
        <dbReference type="EMBL" id="BAI61319.1"/>
    </source>
</evidence>
<evidence type="ECO:0000256" key="3">
    <source>
        <dbReference type="ARBA" id="ARBA00023163"/>
    </source>
</evidence>
<dbReference type="PANTHER" id="PTHR42756:SF1">
    <property type="entry name" value="TRANSCRIPTIONAL REPRESSOR OF EMRAB OPERON"/>
    <property type="match status" value="1"/>
</dbReference>
<dbReference type="GO" id="GO:0003700">
    <property type="term" value="F:DNA-binding transcription factor activity"/>
    <property type="evidence" value="ECO:0007669"/>
    <property type="project" value="InterPro"/>
</dbReference>
<dbReference type="SUPFAM" id="SSF46785">
    <property type="entry name" value="Winged helix' DNA-binding domain"/>
    <property type="match status" value="1"/>
</dbReference>
<evidence type="ECO:0000313" key="6">
    <source>
        <dbReference type="Proteomes" id="UP000001882"/>
    </source>
</evidence>
<sequence>MEMAGMGKTGESGAVNALHDEHIYMTVKSLLTILNKMRSDRLETWSDKLKGISKMELHILLLVQAQPDIVLGEIKDRLDVPNSTLTGVIDRMEKQGLARRTISPRDRRSYGLELTEKGKEVRKEHDRILLMLASNMLDPLDDRERTTFIRLLSKIADNMHPGGE</sequence>
<dbReference type="PANTHER" id="PTHR42756">
    <property type="entry name" value="TRANSCRIPTIONAL REGULATOR, MARR"/>
    <property type="match status" value="1"/>
</dbReference>
<keyword evidence="6" id="KW-1185">Reference proteome</keyword>
<evidence type="ECO:0000256" key="2">
    <source>
        <dbReference type="ARBA" id="ARBA00023125"/>
    </source>
</evidence>
<dbReference type="InParanoid" id="D1YXZ7"/>
<dbReference type="SMART" id="SM00347">
    <property type="entry name" value="HTH_MARR"/>
    <property type="match status" value="1"/>
</dbReference>
<dbReference type="PATRIC" id="fig|304371.9.peg.1284"/>
<keyword evidence="1" id="KW-0805">Transcription regulation</keyword>
<dbReference type="PROSITE" id="PS50995">
    <property type="entry name" value="HTH_MARR_2"/>
    <property type="match status" value="1"/>
</dbReference>
<dbReference type="Gene3D" id="1.10.10.10">
    <property type="entry name" value="Winged helix-like DNA-binding domain superfamily/Winged helix DNA-binding domain"/>
    <property type="match status" value="1"/>
</dbReference>
<keyword evidence="3" id="KW-0804">Transcription</keyword>
<organism evidence="5 6">
    <name type="scientific">Methanocella paludicola (strain DSM 17711 / JCM 13418 / NBRC 101707 / SANAE)</name>
    <dbReference type="NCBI Taxonomy" id="304371"/>
    <lineage>
        <taxon>Archaea</taxon>
        <taxon>Methanobacteriati</taxon>
        <taxon>Methanobacteriota</taxon>
        <taxon>Stenosarchaea group</taxon>
        <taxon>Methanomicrobia</taxon>
        <taxon>Methanocellales</taxon>
        <taxon>Methanocellaceae</taxon>
        <taxon>Methanocella</taxon>
    </lineage>
</organism>
<dbReference type="KEGG" id="mpd:MCP_1247"/>
<dbReference type="InterPro" id="IPR000835">
    <property type="entry name" value="HTH_MarR-typ"/>
</dbReference>
<reference evidence="5 6" key="2">
    <citation type="journal article" date="2008" name="Int. J. Syst. Evol. Microbiol.">
        <title>Methanocella paludicola gen. nov., sp. nov., a methane-producing archaeon, the first isolate of the lineage 'Rice Cluster I', and proposal of the new archaeal order Methanocellales ord. nov.</title>
        <authorList>
            <person name="Sakai S."/>
            <person name="Imachi H."/>
            <person name="Hanada S."/>
            <person name="Ohashi A."/>
            <person name="Harada H."/>
            <person name="Kamagata Y."/>
        </authorList>
    </citation>
    <scope>NUCLEOTIDE SEQUENCE [LARGE SCALE GENOMIC DNA]</scope>
    <source>
        <strain evidence="6">DSM 17711 / JCM 13418 / NBRC 101707 / SANAE</strain>
    </source>
</reference>
<dbReference type="Pfam" id="PF01047">
    <property type="entry name" value="MarR"/>
    <property type="match status" value="1"/>
</dbReference>
<protein>
    <submittedName>
        <fullName evidence="5">MarR family transcriptional regulator</fullName>
    </submittedName>
</protein>
<dbReference type="PRINTS" id="PR00598">
    <property type="entry name" value="HTHMARR"/>
</dbReference>
<gene>
    <name evidence="5" type="ordered locus">MCP_1247</name>
</gene>
<accession>D1YXZ7</accession>
<dbReference type="InterPro" id="IPR036390">
    <property type="entry name" value="WH_DNA-bd_sf"/>
</dbReference>
<dbReference type="EMBL" id="AP011532">
    <property type="protein sequence ID" value="BAI61319.1"/>
    <property type="molecule type" value="Genomic_DNA"/>
</dbReference>
<name>D1YXZ7_METPS</name>